<dbReference type="RefSeq" id="WP_209633420.1">
    <property type="nucleotide sequence ID" value="NZ_JAGINW010000001.1"/>
</dbReference>
<comment type="caution">
    <text evidence="1">The sequence shown here is derived from an EMBL/GenBank/DDBJ whole genome shotgun (WGS) entry which is preliminary data.</text>
</comment>
<dbReference type="InterPro" id="IPR011009">
    <property type="entry name" value="Kinase-like_dom_sf"/>
</dbReference>
<gene>
    <name evidence="1" type="ORF">JOF56_000191</name>
</gene>
<evidence type="ECO:0000313" key="2">
    <source>
        <dbReference type="Proteomes" id="UP001519332"/>
    </source>
</evidence>
<dbReference type="SUPFAM" id="SSF56112">
    <property type="entry name" value="Protein kinase-like (PK-like)"/>
    <property type="match status" value="1"/>
</dbReference>
<sequence length="324" mass="35973">MSVSAYLSQLSDSRLGDLVDAETVRRTGIGGKKGELDIAGTRVFVKRVPITDIELSNPHSTANLFDLPTFYQYGLGSTGFGAWRELATHLMTTKWVRSGEYRGFPVMYHWRVLPDTPPVGFADDFGGIDGTVAHWEGSPAVRRRLEAIGRSTSSLVICLEYVPCTLGRWLRDHPNVGWVEQQLKQGTEFMSARGLVHFDTHFNNILTDGKQLFFADFGLASSTAFDLSPAESGFLADHRGYDQCHAMSNLLRHLQNRIGAEGKHEDFLRAWLTGQRPGDVPAEIAGIIDRNAEAASVLYEFHIQLMRESKQTPFPVSRLAGTMG</sequence>
<reference evidence="1 2" key="1">
    <citation type="submission" date="2021-03" db="EMBL/GenBank/DDBJ databases">
        <title>Sequencing the genomes of 1000 actinobacteria strains.</title>
        <authorList>
            <person name="Klenk H.-P."/>
        </authorList>
    </citation>
    <scope>NUCLEOTIDE SEQUENCE [LARGE SCALE GENOMIC DNA]</scope>
    <source>
        <strain evidence="1 2">DSM 46670</strain>
    </source>
</reference>
<accession>A0ABS4T6D9</accession>
<evidence type="ECO:0008006" key="3">
    <source>
        <dbReference type="Google" id="ProtNLM"/>
    </source>
</evidence>
<protein>
    <recommendedName>
        <fullName evidence="3">Protein kinase domain-containing protein</fullName>
    </recommendedName>
</protein>
<name>A0ABS4T6D9_9PSEU</name>
<organism evidence="1 2">
    <name type="scientific">Kibdelosporangium banguiense</name>
    <dbReference type="NCBI Taxonomy" id="1365924"/>
    <lineage>
        <taxon>Bacteria</taxon>
        <taxon>Bacillati</taxon>
        <taxon>Actinomycetota</taxon>
        <taxon>Actinomycetes</taxon>
        <taxon>Pseudonocardiales</taxon>
        <taxon>Pseudonocardiaceae</taxon>
        <taxon>Kibdelosporangium</taxon>
    </lineage>
</organism>
<dbReference type="Proteomes" id="UP001519332">
    <property type="component" value="Unassembled WGS sequence"/>
</dbReference>
<dbReference type="Gene3D" id="1.10.510.10">
    <property type="entry name" value="Transferase(Phosphotransferase) domain 1"/>
    <property type="match status" value="1"/>
</dbReference>
<keyword evidence="2" id="KW-1185">Reference proteome</keyword>
<evidence type="ECO:0000313" key="1">
    <source>
        <dbReference type="EMBL" id="MBP2319806.1"/>
    </source>
</evidence>
<proteinExistence type="predicted"/>
<dbReference type="EMBL" id="JAGINW010000001">
    <property type="protein sequence ID" value="MBP2319806.1"/>
    <property type="molecule type" value="Genomic_DNA"/>
</dbReference>